<name>A0AAV7J9N3_COTGL</name>
<keyword evidence="2" id="KW-1185">Reference proteome</keyword>
<reference evidence="1 2" key="1">
    <citation type="journal article" date="2021" name="J. Hered.">
        <title>A chromosome-level genome assembly of the parasitoid wasp, Cotesia glomerata (Hymenoptera: Braconidae).</title>
        <authorList>
            <person name="Pinto B.J."/>
            <person name="Weis J.J."/>
            <person name="Gamble T."/>
            <person name="Ode P.J."/>
            <person name="Paul R."/>
            <person name="Zaspel J.M."/>
        </authorList>
    </citation>
    <scope>NUCLEOTIDE SEQUENCE [LARGE SCALE GENOMIC DNA]</scope>
    <source>
        <strain evidence="1">CgM1</strain>
    </source>
</reference>
<protein>
    <submittedName>
        <fullName evidence="1">Uncharacterized protein</fullName>
    </submittedName>
</protein>
<sequence>MHTDKEPIGGMSDEEIESGMLVGVRPEKGGMRHALRTETIRVFMDHPEHGICTLHGPSRAAKELTMCYAAFCWYCGCNKATRLHDYTSTSVYLLRPLTTVYVLHSKILYVDIDGQVIHVVCEFVDVWM</sequence>
<dbReference type="Proteomes" id="UP000826195">
    <property type="component" value="Unassembled WGS sequence"/>
</dbReference>
<comment type="caution">
    <text evidence="1">The sequence shown here is derived from an EMBL/GenBank/DDBJ whole genome shotgun (WGS) entry which is preliminary data.</text>
</comment>
<dbReference type="AlphaFoldDB" id="A0AAV7J9N3"/>
<accession>A0AAV7J9N3</accession>
<evidence type="ECO:0000313" key="1">
    <source>
        <dbReference type="EMBL" id="KAH0568957.1"/>
    </source>
</evidence>
<gene>
    <name evidence="1" type="ORF">KQX54_021656</name>
</gene>
<evidence type="ECO:0000313" key="2">
    <source>
        <dbReference type="Proteomes" id="UP000826195"/>
    </source>
</evidence>
<dbReference type="EMBL" id="JAHXZJ010000001">
    <property type="protein sequence ID" value="KAH0568957.1"/>
    <property type="molecule type" value="Genomic_DNA"/>
</dbReference>
<proteinExistence type="predicted"/>
<organism evidence="1 2">
    <name type="scientific">Cotesia glomerata</name>
    <name type="common">Lepidopteran parasitic wasp</name>
    <name type="synonym">Apanteles glomeratus</name>
    <dbReference type="NCBI Taxonomy" id="32391"/>
    <lineage>
        <taxon>Eukaryota</taxon>
        <taxon>Metazoa</taxon>
        <taxon>Ecdysozoa</taxon>
        <taxon>Arthropoda</taxon>
        <taxon>Hexapoda</taxon>
        <taxon>Insecta</taxon>
        <taxon>Pterygota</taxon>
        <taxon>Neoptera</taxon>
        <taxon>Endopterygota</taxon>
        <taxon>Hymenoptera</taxon>
        <taxon>Apocrita</taxon>
        <taxon>Ichneumonoidea</taxon>
        <taxon>Braconidae</taxon>
        <taxon>Microgastrinae</taxon>
        <taxon>Cotesia</taxon>
    </lineage>
</organism>